<feature type="non-terminal residue" evidence="1">
    <location>
        <position position="1"/>
    </location>
</feature>
<keyword evidence="2" id="KW-1185">Reference proteome</keyword>
<organism evidence="1 2">
    <name type="scientific">Taxus chinensis</name>
    <name type="common">Chinese yew</name>
    <name type="synonym">Taxus wallichiana var. chinensis</name>
    <dbReference type="NCBI Taxonomy" id="29808"/>
    <lineage>
        <taxon>Eukaryota</taxon>
        <taxon>Viridiplantae</taxon>
        <taxon>Streptophyta</taxon>
        <taxon>Embryophyta</taxon>
        <taxon>Tracheophyta</taxon>
        <taxon>Spermatophyta</taxon>
        <taxon>Pinopsida</taxon>
        <taxon>Pinidae</taxon>
        <taxon>Conifers II</taxon>
        <taxon>Cupressales</taxon>
        <taxon>Taxaceae</taxon>
        <taxon>Taxus</taxon>
    </lineage>
</organism>
<accession>A0AA38BS32</accession>
<dbReference type="EMBL" id="JAHRHJ020003813">
    <property type="protein sequence ID" value="KAH9289395.1"/>
    <property type="molecule type" value="Genomic_DNA"/>
</dbReference>
<gene>
    <name evidence="1" type="ORF">KI387_033512</name>
</gene>
<reference evidence="1 2" key="1">
    <citation type="journal article" date="2021" name="Nat. Plants">
        <title>The Taxus genome provides insights into paclitaxel biosynthesis.</title>
        <authorList>
            <person name="Xiong X."/>
            <person name="Gou J."/>
            <person name="Liao Q."/>
            <person name="Li Y."/>
            <person name="Zhou Q."/>
            <person name="Bi G."/>
            <person name="Li C."/>
            <person name="Du R."/>
            <person name="Wang X."/>
            <person name="Sun T."/>
            <person name="Guo L."/>
            <person name="Liang H."/>
            <person name="Lu P."/>
            <person name="Wu Y."/>
            <person name="Zhang Z."/>
            <person name="Ro D.K."/>
            <person name="Shang Y."/>
            <person name="Huang S."/>
            <person name="Yan J."/>
        </authorList>
    </citation>
    <scope>NUCLEOTIDE SEQUENCE [LARGE SCALE GENOMIC DNA]</scope>
    <source>
        <strain evidence="1">Ta-2019</strain>
    </source>
</reference>
<sequence length="83" mass="9854">ANLPISLELPTLELMHQMDFLENKPMEVRYSQLMELEKIRNEVMLSMEKNQAQTKRTFDKKAKARVFNEGDLVLKWDEVEKSQ</sequence>
<dbReference type="AlphaFoldDB" id="A0AA38BS32"/>
<proteinExistence type="predicted"/>
<evidence type="ECO:0000313" key="2">
    <source>
        <dbReference type="Proteomes" id="UP000824469"/>
    </source>
</evidence>
<dbReference type="Proteomes" id="UP000824469">
    <property type="component" value="Unassembled WGS sequence"/>
</dbReference>
<feature type="non-terminal residue" evidence="1">
    <location>
        <position position="83"/>
    </location>
</feature>
<name>A0AA38BS32_TAXCH</name>
<comment type="caution">
    <text evidence="1">The sequence shown here is derived from an EMBL/GenBank/DDBJ whole genome shotgun (WGS) entry which is preliminary data.</text>
</comment>
<evidence type="ECO:0000313" key="1">
    <source>
        <dbReference type="EMBL" id="KAH9289395.1"/>
    </source>
</evidence>
<protein>
    <submittedName>
        <fullName evidence="1">Uncharacterized protein</fullName>
    </submittedName>
</protein>